<feature type="domain" description="Restriction endonuclease type II-like" evidence="3">
    <location>
        <begin position="1598"/>
        <end position="1689"/>
    </location>
</feature>
<proteinExistence type="predicted"/>
<accession>A0A9D1V8Q7</accession>
<reference evidence="4" key="1">
    <citation type="journal article" date="2021" name="PeerJ">
        <title>Extensive microbial diversity within the chicken gut microbiome revealed by metagenomics and culture.</title>
        <authorList>
            <person name="Gilroy R."/>
            <person name="Ravi A."/>
            <person name="Getino M."/>
            <person name="Pursley I."/>
            <person name="Horton D.L."/>
            <person name="Alikhan N.F."/>
            <person name="Baker D."/>
            <person name="Gharbi K."/>
            <person name="Hall N."/>
            <person name="Watson M."/>
            <person name="Adriaenssens E.M."/>
            <person name="Foster-Nyarko E."/>
            <person name="Jarju S."/>
            <person name="Secka A."/>
            <person name="Antonio M."/>
            <person name="Oren A."/>
            <person name="Chaudhuri R.R."/>
            <person name="La Ragione R."/>
            <person name="Hildebrand F."/>
            <person name="Pallen M.J."/>
        </authorList>
    </citation>
    <scope>NUCLEOTIDE SEQUENCE</scope>
    <source>
        <strain evidence="4">811</strain>
    </source>
</reference>
<dbReference type="FunFam" id="3.40.50.300:FF:002063">
    <property type="entry name" value="DNA helicase related protein"/>
    <property type="match status" value="1"/>
</dbReference>
<dbReference type="InterPro" id="IPR027417">
    <property type="entry name" value="P-loop_NTPase"/>
</dbReference>
<dbReference type="InterPro" id="IPR049468">
    <property type="entry name" value="Restrct_endonuc-II-like_dom"/>
</dbReference>
<sequence length="1891" mass="213729">MAGKKSLKTQIKENTSLTVRAQQFYGYADYFNRVPLFITLQLSNAGSDTLEDVDVVIENGDGFLLPFSKHLDEVPFESSVEIAASTIVSPLFLTELSELRTASIVVRALHGKDVLAEEKAEVTVLPFDYWSGRGGNAELLSCFVRPKVAECFRVLNDAAVQLEKWGISCEWRGYSEGDKNKIRQIAAAIYAVVKKQTIEKSATEYNYNEPVPVGDITKILKNKVCTSFELALFMASCLECAGLYPVLTVGEKSVGCGVWLYDNCFADSVSDDTILLQKYIADGINNVSMFDVEDVYSGKNVNYTAAEKHFAQKLENNYFDTVVDVRRCRLAHIASLPLKVRGIKGYELLGEEDTDLNAAPENISGSRKLSYDGKVTRNKQWERRLLDLSLKNTLLNFRPERNALHILSSDINETYETLAGGEEFYLLEKTADVRGVLPTSDYFPSAGNLNYLSELLSVELKNHRLRTYSERTQVEDVVRFLIKKAKTAEEEAGANVLFLAFGFLKWYEARGGEPMYAPLVLCPVRITRSKGGKGYSVSFAEENMQFNTTLLEFLVREFKIDIRGLDNLSAGIRLSEILSMVRMEILNMKGWETLNEVYLANFSFARFAMWNDVRKNIDKFRKNALVRSLLENRMELSDNVFEDKAEDDYAPAEILTPMMADSSQFAAIAEAAAGSTFVLHGPPGTGKSQTITNIIANCLMQGKKVLFVAEKQAALSVVKKRLNSIGLGEFCLELHSPKLDKAQLLKNLETTLALTSEQDDPDFQQKSEQIREIRNALNEPVAALHKKRRLGVSLYEGILIYLKNKNAPDVLDIESTFYDSLTKDKLEKYESLLVEISAAAKQCGGVHRSPFENVNLSEYSLDVRNSVYYSAEVLLAEIKHVKNYLSLFLDFYRQRVSTFTQKKMQTLLQLIALLQSGELEKYFKCDENEFYVFFNANRRLDRLLDNYFRNFKALIDIDSDPAVIEQELDNWGENYKSSKILSVLAKRLRKSAVNKLSPADELKYIGIVAQIYDDLTLVKTNTKLVQNFSDRGGKINFRKREEFMESLKQMHALAEGVFMDYNADSFNSVCVKSVNGGYAAPILDGLRQSLTSFQRSAENFVSVIHADREKYYDDDLLDYFSIKASALIDNIDLLVSWCIFKKLSEELDREGLSFVTDSLESGAVSSENILESFRKNVYRNFIETNIGADPVLSKFSSSVLEEKIDLFRIMDEQFTKLTKEHIRNKLISALPTTSTEGSLSLEVLAFQRILKSNMRGMTVKDFIAEIPELFQRLAPCVLMSPITVAQYLKAEPDLFDLVVFDEASQLPTSEAIGSLARAKSAVIVGDPKQLPPTSFFSSGYVDEENLDTEDLESILDDCLALGIPEKHLNWHYRSKHESLIAFSNIMYYGGKLCTFPSPDALESKVRLALVTDGIYDRGFTKRNKAEADALVEEVIRRLKDPKLSRSSIGIVTFSTAQQDFIERKLSDALVKNKLEDVAYEREEPLFVKNLENVQGDERDVILFSVCYGPDRSGRVSLNFGPLNQMGGWRRLNVAVSRAREEMVVFSSMTSAMINLAKTNSKGVAGLKAFLEFAEKGKTSLAISSDELQKSYAGIGKYIAQELRQYGYECRYDVGVSEFKIDCAVVDPKNKKRFILAILCDGFTARRSSAKDRNILQVQTLKLNNWNVVRMFTINFINNPKREIKRIKEVLDRLTGIDKAGKDHLAKYRKNYRYAKVEQLQNLSQYVTCGENDGEITARLKAISTAEEPLSEKFLMKRCLTSLGILKYGAKVEERLHNLIHLCELKSEELCGRTYLRKTDKCLNCDFYRVETGDPIRKSEEDFTPYEIIALIKGLLENKVSLYADELNALVFAELKISRPSDKLVEFIGECINLGVSRNIFVRSISDRISLY</sequence>
<evidence type="ECO:0000313" key="4">
    <source>
        <dbReference type="EMBL" id="HIX08175.1"/>
    </source>
</evidence>
<protein>
    <submittedName>
        <fullName evidence="4">DUF4011 domain-containing protein</fullName>
    </submittedName>
</protein>
<dbReference type="Proteomes" id="UP000824204">
    <property type="component" value="Unassembled WGS sequence"/>
</dbReference>
<dbReference type="Pfam" id="PF13087">
    <property type="entry name" value="AAA_12"/>
    <property type="match status" value="1"/>
</dbReference>
<evidence type="ECO:0000313" key="5">
    <source>
        <dbReference type="Proteomes" id="UP000824204"/>
    </source>
</evidence>
<organism evidence="4 5">
    <name type="scientific">Candidatus Borkfalkia faecipullorum</name>
    <dbReference type="NCBI Taxonomy" id="2838510"/>
    <lineage>
        <taxon>Bacteria</taxon>
        <taxon>Bacillati</taxon>
        <taxon>Bacillota</taxon>
        <taxon>Clostridia</taxon>
        <taxon>Christensenellales</taxon>
        <taxon>Christensenellaceae</taxon>
        <taxon>Candidatus Borkfalkia</taxon>
    </lineage>
</organism>
<feature type="domain" description="DNA2/NAM7 helicase helicase" evidence="1">
    <location>
        <begin position="1294"/>
        <end position="1334"/>
    </location>
</feature>
<dbReference type="Pfam" id="PF13195">
    <property type="entry name" value="DUF4011"/>
    <property type="match status" value="1"/>
</dbReference>
<dbReference type="Pfam" id="PF13086">
    <property type="entry name" value="AAA_11"/>
    <property type="match status" value="2"/>
</dbReference>
<dbReference type="SUPFAM" id="SSF52540">
    <property type="entry name" value="P-loop containing nucleoside triphosphate hydrolases"/>
    <property type="match status" value="1"/>
</dbReference>
<gene>
    <name evidence="4" type="ORF">H9741_06880</name>
</gene>
<feature type="domain" description="DNA2/NAM7 helicase helicase" evidence="1">
    <location>
        <begin position="661"/>
        <end position="724"/>
    </location>
</feature>
<evidence type="ECO:0000259" key="1">
    <source>
        <dbReference type="Pfam" id="PF13086"/>
    </source>
</evidence>
<dbReference type="EMBL" id="DXFX01000085">
    <property type="protein sequence ID" value="HIX08175.1"/>
    <property type="molecule type" value="Genomic_DNA"/>
</dbReference>
<dbReference type="InterPro" id="IPR041679">
    <property type="entry name" value="DNA2/NAM7-like_C"/>
</dbReference>
<dbReference type="Pfam" id="PF18741">
    <property type="entry name" value="MTES_1575"/>
    <property type="match status" value="1"/>
</dbReference>
<evidence type="ECO:0000259" key="2">
    <source>
        <dbReference type="Pfam" id="PF13087"/>
    </source>
</evidence>
<evidence type="ECO:0000259" key="3">
    <source>
        <dbReference type="Pfam" id="PF18741"/>
    </source>
</evidence>
<dbReference type="PANTHER" id="PTHR10887:SF530">
    <property type="entry name" value="SUPERFAMILY I DNA HELICASES"/>
    <property type="match status" value="1"/>
</dbReference>
<dbReference type="Gene3D" id="3.40.50.300">
    <property type="entry name" value="P-loop containing nucleotide triphosphate hydrolases"/>
    <property type="match status" value="3"/>
</dbReference>
<dbReference type="GO" id="GO:0004386">
    <property type="term" value="F:helicase activity"/>
    <property type="evidence" value="ECO:0007669"/>
    <property type="project" value="InterPro"/>
</dbReference>
<dbReference type="CDD" id="cd18808">
    <property type="entry name" value="SF1_C_Upf1"/>
    <property type="match status" value="1"/>
</dbReference>
<dbReference type="PANTHER" id="PTHR10887">
    <property type="entry name" value="DNA2/NAM7 HELICASE FAMILY"/>
    <property type="match status" value="1"/>
</dbReference>
<reference evidence="4" key="2">
    <citation type="submission" date="2021-04" db="EMBL/GenBank/DDBJ databases">
        <authorList>
            <person name="Gilroy R."/>
        </authorList>
    </citation>
    <scope>NUCLEOTIDE SEQUENCE</scope>
    <source>
        <strain evidence="4">811</strain>
    </source>
</reference>
<comment type="caution">
    <text evidence="4">The sequence shown here is derived from an EMBL/GenBank/DDBJ whole genome shotgun (WGS) entry which is preliminary data.</text>
</comment>
<dbReference type="InterPro" id="IPR047187">
    <property type="entry name" value="SF1_C_Upf1"/>
</dbReference>
<feature type="domain" description="DNA2/NAM7 helicase-like C-terminal" evidence="2">
    <location>
        <begin position="1355"/>
        <end position="1547"/>
    </location>
</feature>
<dbReference type="InterPro" id="IPR025103">
    <property type="entry name" value="DUF4011"/>
</dbReference>
<dbReference type="InterPro" id="IPR041677">
    <property type="entry name" value="DNA2/NAM7_AAA_11"/>
</dbReference>
<name>A0A9D1V8Q7_9FIRM</name>
<dbReference type="InterPro" id="IPR045055">
    <property type="entry name" value="DNA2/NAM7-like"/>
</dbReference>